<evidence type="ECO:0000313" key="2">
    <source>
        <dbReference type="EMBL" id="GBF09366.1"/>
    </source>
</evidence>
<sequence>MYQNDAKIRILLYLADLERPASIRKIARNVGMSHKNVIKHLDELKNVGLVEVAYKQSNLTLYKITDNIRLWVLSFIRCRFPNLLATDSESG</sequence>
<reference evidence="2 3" key="1">
    <citation type="submission" date="2017-02" db="EMBL/GenBank/DDBJ databases">
        <title>isolation and characterization of a novel temperate virus Aeropyrum globular virus 1 infecting hyperthermophilic archaeon Aeropyrum.</title>
        <authorList>
            <person name="Yumiya M."/>
            <person name="Yoshida T."/>
            <person name="Sako Y."/>
        </authorList>
    </citation>
    <scope>NUCLEOTIDE SEQUENCE [LARGE SCALE GENOMIC DNA]</scope>
    <source>
        <strain evidence="2 3">YK1-12-2013</strain>
    </source>
</reference>
<dbReference type="AlphaFoldDB" id="A0A401HA75"/>
<dbReference type="Pfam" id="PF01022">
    <property type="entry name" value="HTH_5"/>
    <property type="match status" value="1"/>
</dbReference>
<feature type="domain" description="HTH arsR-type" evidence="1">
    <location>
        <begin position="4"/>
        <end position="77"/>
    </location>
</feature>
<accession>A0A401HA75</accession>
<dbReference type="InterPro" id="IPR036390">
    <property type="entry name" value="WH_DNA-bd_sf"/>
</dbReference>
<comment type="caution">
    <text evidence="2">The sequence shown here is derived from an EMBL/GenBank/DDBJ whole genome shotgun (WGS) entry which is preliminary data.</text>
</comment>
<dbReference type="InterPro" id="IPR001845">
    <property type="entry name" value="HTH_ArsR_DNA-bd_dom"/>
</dbReference>
<gene>
    <name evidence="2" type="ORF">apy_10910</name>
</gene>
<organism evidence="2 3">
    <name type="scientific">Aeropyrum pernix</name>
    <dbReference type="NCBI Taxonomy" id="56636"/>
    <lineage>
        <taxon>Archaea</taxon>
        <taxon>Thermoproteota</taxon>
        <taxon>Thermoprotei</taxon>
        <taxon>Desulfurococcales</taxon>
        <taxon>Desulfurococcaceae</taxon>
        <taxon>Aeropyrum</taxon>
    </lineage>
</organism>
<name>A0A401HA75_AERPX</name>
<protein>
    <recommendedName>
        <fullName evidence="1">HTH arsR-type domain-containing protein</fullName>
    </recommendedName>
</protein>
<evidence type="ECO:0000259" key="1">
    <source>
        <dbReference type="SMART" id="SM00418"/>
    </source>
</evidence>
<dbReference type="InterPro" id="IPR011991">
    <property type="entry name" value="ArsR-like_HTH"/>
</dbReference>
<dbReference type="SMART" id="SM00418">
    <property type="entry name" value="HTH_ARSR"/>
    <property type="match status" value="1"/>
</dbReference>
<dbReference type="EMBL" id="BDMD01000056">
    <property type="protein sequence ID" value="GBF09366.1"/>
    <property type="molecule type" value="Genomic_DNA"/>
</dbReference>
<evidence type="ECO:0000313" key="3">
    <source>
        <dbReference type="Proteomes" id="UP000291213"/>
    </source>
</evidence>
<proteinExistence type="predicted"/>
<dbReference type="Gene3D" id="1.10.10.10">
    <property type="entry name" value="Winged helix-like DNA-binding domain superfamily/Winged helix DNA-binding domain"/>
    <property type="match status" value="1"/>
</dbReference>
<dbReference type="GO" id="GO:0003700">
    <property type="term" value="F:DNA-binding transcription factor activity"/>
    <property type="evidence" value="ECO:0007669"/>
    <property type="project" value="InterPro"/>
</dbReference>
<dbReference type="SUPFAM" id="SSF46785">
    <property type="entry name" value="Winged helix' DNA-binding domain"/>
    <property type="match status" value="1"/>
</dbReference>
<dbReference type="CDD" id="cd00090">
    <property type="entry name" value="HTH_ARSR"/>
    <property type="match status" value="1"/>
</dbReference>
<dbReference type="InterPro" id="IPR036388">
    <property type="entry name" value="WH-like_DNA-bd_sf"/>
</dbReference>
<dbReference type="Proteomes" id="UP000291213">
    <property type="component" value="Unassembled WGS sequence"/>
</dbReference>